<organism evidence="7 8">
    <name type="scientific">Photobacterium iliopiscarium</name>
    <dbReference type="NCBI Taxonomy" id="56192"/>
    <lineage>
        <taxon>Bacteria</taxon>
        <taxon>Pseudomonadati</taxon>
        <taxon>Pseudomonadota</taxon>
        <taxon>Gammaproteobacteria</taxon>
        <taxon>Vibrionales</taxon>
        <taxon>Vibrionaceae</taxon>
        <taxon>Photobacterium</taxon>
    </lineage>
</organism>
<dbReference type="Gene3D" id="3.10.50.10">
    <property type="match status" value="1"/>
</dbReference>
<dbReference type="Proteomes" id="UP000241954">
    <property type="component" value="Unassembled WGS sequence"/>
</dbReference>
<feature type="chain" id="PRO_5015433249" description="chitinase" evidence="5">
    <location>
        <begin position="31"/>
        <end position="442"/>
    </location>
</feature>
<evidence type="ECO:0000259" key="6">
    <source>
        <dbReference type="PROSITE" id="PS51910"/>
    </source>
</evidence>
<protein>
    <recommendedName>
        <fullName evidence="2">chitinase</fullName>
        <ecNumber evidence="2">3.2.1.14</ecNumber>
    </recommendedName>
</protein>
<name>A0A2T3MMV7_9GAMM</name>
<dbReference type="InterPro" id="IPR011583">
    <property type="entry name" value="Chitinase_II/V-like_cat"/>
</dbReference>
<dbReference type="RefSeq" id="WP_107237108.1">
    <property type="nucleotide sequence ID" value="NZ_PYLW01000005.1"/>
</dbReference>
<dbReference type="InterPro" id="IPR017853">
    <property type="entry name" value="GH"/>
</dbReference>
<comment type="caution">
    <text evidence="7">The sequence shown here is derived from an EMBL/GenBank/DDBJ whole genome shotgun (WGS) entry which is preliminary data.</text>
</comment>
<keyword evidence="4" id="KW-0119">Carbohydrate metabolism</keyword>
<dbReference type="AlphaFoldDB" id="A0A2T3MMV7"/>
<dbReference type="PANTHER" id="PTHR11177:SF317">
    <property type="entry name" value="CHITINASE 12-RELATED"/>
    <property type="match status" value="1"/>
</dbReference>
<evidence type="ECO:0000313" key="7">
    <source>
        <dbReference type="EMBL" id="PSV97886.1"/>
    </source>
</evidence>
<feature type="signal peptide" evidence="5">
    <location>
        <begin position="1"/>
        <end position="30"/>
    </location>
</feature>
<dbReference type="InterPro" id="IPR029070">
    <property type="entry name" value="Chitinase_insertion_sf"/>
</dbReference>
<comment type="catalytic activity">
    <reaction evidence="1">
        <text>Random endo-hydrolysis of N-acetyl-beta-D-glucosaminide (1-&gt;4)-beta-linkages in chitin and chitodextrins.</text>
        <dbReference type="EC" id="3.2.1.14"/>
    </reaction>
</comment>
<feature type="domain" description="GH18" evidence="6">
    <location>
        <begin position="37"/>
        <end position="442"/>
    </location>
</feature>
<evidence type="ECO:0000313" key="8">
    <source>
        <dbReference type="Proteomes" id="UP000241954"/>
    </source>
</evidence>
<dbReference type="EMBL" id="PYLW01000005">
    <property type="protein sequence ID" value="PSV97886.1"/>
    <property type="molecule type" value="Genomic_DNA"/>
</dbReference>
<reference evidence="7 8" key="1">
    <citation type="submission" date="2018-01" db="EMBL/GenBank/DDBJ databases">
        <title>Whole genome sequencing of Histamine producing bacteria.</title>
        <authorList>
            <person name="Butler K."/>
        </authorList>
    </citation>
    <scope>NUCLEOTIDE SEQUENCE [LARGE SCALE GENOMIC DNA]</scope>
    <source>
        <strain evidence="7 8">NCIMB 13481</strain>
    </source>
</reference>
<evidence type="ECO:0000256" key="3">
    <source>
        <dbReference type="ARBA" id="ARBA00023024"/>
    </source>
</evidence>
<dbReference type="SUPFAM" id="SSF51445">
    <property type="entry name" value="(Trans)glycosidases"/>
    <property type="match status" value="1"/>
</dbReference>
<dbReference type="PANTHER" id="PTHR11177">
    <property type="entry name" value="CHITINASE"/>
    <property type="match status" value="1"/>
</dbReference>
<dbReference type="GO" id="GO:0000272">
    <property type="term" value="P:polysaccharide catabolic process"/>
    <property type="evidence" value="ECO:0007669"/>
    <property type="project" value="UniProtKB-KW"/>
</dbReference>
<dbReference type="InterPro" id="IPR050314">
    <property type="entry name" value="Glycosyl_Hydrlase_18"/>
</dbReference>
<keyword evidence="4" id="KW-0624">Polysaccharide degradation</keyword>
<keyword evidence="3" id="KW-0146">Chitin degradation</keyword>
<gene>
    <name evidence="7" type="ORF">C9I88_07410</name>
</gene>
<dbReference type="SMART" id="SM00636">
    <property type="entry name" value="Glyco_18"/>
    <property type="match status" value="1"/>
</dbReference>
<dbReference type="Gene3D" id="3.20.20.80">
    <property type="entry name" value="Glycosidases"/>
    <property type="match status" value="1"/>
</dbReference>
<dbReference type="SUPFAM" id="SSF54556">
    <property type="entry name" value="Chitinase insertion domain"/>
    <property type="match status" value="1"/>
</dbReference>
<dbReference type="PROSITE" id="PS51910">
    <property type="entry name" value="GH18_2"/>
    <property type="match status" value="1"/>
</dbReference>
<evidence type="ECO:0000256" key="1">
    <source>
        <dbReference type="ARBA" id="ARBA00000822"/>
    </source>
</evidence>
<dbReference type="GO" id="GO:0008843">
    <property type="term" value="F:endochitinase activity"/>
    <property type="evidence" value="ECO:0007669"/>
    <property type="project" value="UniProtKB-EC"/>
</dbReference>
<dbReference type="Pfam" id="PF00704">
    <property type="entry name" value="Glyco_hydro_18"/>
    <property type="match status" value="1"/>
</dbReference>
<evidence type="ECO:0000256" key="5">
    <source>
        <dbReference type="SAM" id="SignalP"/>
    </source>
</evidence>
<evidence type="ECO:0000256" key="4">
    <source>
        <dbReference type="ARBA" id="ARBA00023326"/>
    </source>
</evidence>
<dbReference type="CDD" id="cd06548">
    <property type="entry name" value="GH18_chitinase"/>
    <property type="match status" value="1"/>
</dbReference>
<evidence type="ECO:0000256" key="2">
    <source>
        <dbReference type="ARBA" id="ARBA00012729"/>
    </source>
</evidence>
<proteinExistence type="predicted"/>
<sequence length="442" mass="49423">MASFFTTTQALSFCSFFAYGLLSLTNVTHAAEQDPPYVVAAYYPDWKVYTPNHPYSAGMIPAKKLTHLIYAFLAICGPVDSSPNNIKKIIKAQCKDKPIGTAIILDDYAALQIKLTGETATNVSYKGNFGQLKLLSDKYPHLSILPSFGGWTLSEPFHTVAVNPAYRQTFVNSAIDLITKYDFFDGVQIDWEYPGGHGLSGKGKNQMAQERQAYSLLIAELRVKLNHLGMKNNRKYQLTAAINASEKTLPGIDWPNVTNNLDQLYVMSFDFLGNWDNVVGHHSNLYSTPNTPNNNSVDNLVKTLINKKVDKHKIIIGSPFYGRGWQGVEPISLSKLEKLKSQGGLGKGSDIKDPGYFTYSDISKYFMNNPKLGYHYFYDEHAEAAVLYNQKNKEYISFEDKRSLKAKADYVKKHGLGGVFGWEITSDTNNELISVLDNTLNP</sequence>
<dbReference type="GO" id="GO:0008061">
    <property type="term" value="F:chitin binding"/>
    <property type="evidence" value="ECO:0007669"/>
    <property type="project" value="InterPro"/>
</dbReference>
<keyword evidence="5" id="KW-0732">Signal</keyword>
<dbReference type="GO" id="GO:0006032">
    <property type="term" value="P:chitin catabolic process"/>
    <property type="evidence" value="ECO:0007669"/>
    <property type="project" value="UniProtKB-KW"/>
</dbReference>
<dbReference type="STRING" id="56192.UB38_11135"/>
<dbReference type="EC" id="3.2.1.14" evidence="2"/>
<accession>A0A2T3MMV7</accession>
<dbReference type="InterPro" id="IPR001223">
    <property type="entry name" value="Glyco_hydro18_cat"/>
</dbReference>